<dbReference type="InterPro" id="IPR050600">
    <property type="entry name" value="SETD3_SETD6_MTase"/>
</dbReference>
<dbReference type="EMBL" id="KV878336">
    <property type="protein sequence ID" value="OJJ50617.1"/>
    <property type="molecule type" value="Genomic_DNA"/>
</dbReference>
<evidence type="ECO:0000259" key="1">
    <source>
        <dbReference type="PROSITE" id="PS50280"/>
    </source>
</evidence>
<dbReference type="AlphaFoldDB" id="A0A1L9SU51"/>
<dbReference type="SMART" id="SM00317">
    <property type="entry name" value="SET"/>
    <property type="match status" value="1"/>
</dbReference>
<dbReference type="Proteomes" id="UP000184188">
    <property type="component" value="Unassembled WGS sequence"/>
</dbReference>
<evidence type="ECO:0000313" key="2">
    <source>
        <dbReference type="EMBL" id="OJJ50617.1"/>
    </source>
</evidence>
<dbReference type="STRING" id="1073090.A0A1L9SU51"/>
<organism evidence="2 3">
    <name type="scientific">Penicilliopsis zonata CBS 506.65</name>
    <dbReference type="NCBI Taxonomy" id="1073090"/>
    <lineage>
        <taxon>Eukaryota</taxon>
        <taxon>Fungi</taxon>
        <taxon>Dikarya</taxon>
        <taxon>Ascomycota</taxon>
        <taxon>Pezizomycotina</taxon>
        <taxon>Eurotiomycetes</taxon>
        <taxon>Eurotiomycetidae</taxon>
        <taxon>Eurotiales</taxon>
        <taxon>Aspergillaceae</taxon>
        <taxon>Penicilliopsis</taxon>
    </lineage>
</organism>
<dbReference type="OrthoDB" id="341421at2759"/>
<dbReference type="VEuPathDB" id="FungiDB:ASPZODRAFT_11482"/>
<keyword evidence="3" id="KW-1185">Reference proteome</keyword>
<feature type="domain" description="SET" evidence="1">
    <location>
        <begin position="24"/>
        <end position="262"/>
    </location>
</feature>
<name>A0A1L9SU51_9EURO</name>
<dbReference type="GO" id="GO:0016279">
    <property type="term" value="F:protein-lysine N-methyltransferase activity"/>
    <property type="evidence" value="ECO:0007669"/>
    <property type="project" value="UniProtKB-ARBA"/>
</dbReference>
<evidence type="ECO:0000313" key="3">
    <source>
        <dbReference type="Proteomes" id="UP000184188"/>
    </source>
</evidence>
<protein>
    <recommendedName>
        <fullName evidence="1">SET domain-containing protein</fullName>
    </recommendedName>
</protein>
<dbReference type="Gene3D" id="3.90.1410.10">
    <property type="entry name" value="set domain protein methyltransferase, domain 1"/>
    <property type="match status" value="1"/>
</dbReference>
<reference evidence="3" key="1">
    <citation type="journal article" date="2017" name="Genome Biol.">
        <title>Comparative genomics reveals high biological diversity and specific adaptations in the industrially and medically important fungal genus Aspergillus.</title>
        <authorList>
            <person name="de Vries R.P."/>
            <person name="Riley R."/>
            <person name="Wiebenga A."/>
            <person name="Aguilar-Osorio G."/>
            <person name="Amillis S."/>
            <person name="Uchima C.A."/>
            <person name="Anderluh G."/>
            <person name="Asadollahi M."/>
            <person name="Askin M."/>
            <person name="Barry K."/>
            <person name="Battaglia E."/>
            <person name="Bayram O."/>
            <person name="Benocci T."/>
            <person name="Braus-Stromeyer S.A."/>
            <person name="Caldana C."/>
            <person name="Canovas D."/>
            <person name="Cerqueira G.C."/>
            <person name="Chen F."/>
            <person name="Chen W."/>
            <person name="Choi C."/>
            <person name="Clum A."/>
            <person name="Dos Santos R.A."/>
            <person name="Damasio A.R."/>
            <person name="Diallinas G."/>
            <person name="Emri T."/>
            <person name="Fekete E."/>
            <person name="Flipphi M."/>
            <person name="Freyberg S."/>
            <person name="Gallo A."/>
            <person name="Gournas C."/>
            <person name="Habgood R."/>
            <person name="Hainaut M."/>
            <person name="Harispe M.L."/>
            <person name="Henrissat B."/>
            <person name="Hilden K.S."/>
            <person name="Hope R."/>
            <person name="Hossain A."/>
            <person name="Karabika E."/>
            <person name="Karaffa L."/>
            <person name="Karanyi Z."/>
            <person name="Krasevec N."/>
            <person name="Kuo A."/>
            <person name="Kusch H."/>
            <person name="LaButti K."/>
            <person name="Lagendijk E.L."/>
            <person name="Lapidus A."/>
            <person name="Levasseur A."/>
            <person name="Lindquist E."/>
            <person name="Lipzen A."/>
            <person name="Logrieco A.F."/>
            <person name="MacCabe A."/>
            <person name="Maekelae M.R."/>
            <person name="Malavazi I."/>
            <person name="Melin P."/>
            <person name="Meyer V."/>
            <person name="Mielnichuk N."/>
            <person name="Miskei M."/>
            <person name="Molnar A.P."/>
            <person name="Mule G."/>
            <person name="Ngan C.Y."/>
            <person name="Orejas M."/>
            <person name="Orosz E."/>
            <person name="Ouedraogo J.P."/>
            <person name="Overkamp K.M."/>
            <person name="Park H.-S."/>
            <person name="Perrone G."/>
            <person name="Piumi F."/>
            <person name="Punt P.J."/>
            <person name="Ram A.F."/>
            <person name="Ramon A."/>
            <person name="Rauscher S."/>
            <person name="Record E."/>
            <person name="Riano-Pachon D.M."/>
            <person name="Robert V."/>
            <person name="Roehrig J."/>
            <person name="Ruller R."/>
            <person name="Salamov A."/>
            <person name="Salih N.S."/>
            <person name="Samson R.A."/>
            <person name="Sandor E."/>
            <person name="Sanguinetti M."/>
            <person name="Schuetze T."/>
            <person name="Sepcic K."/>
            <person name="Shelest E."/>
            <person name="Sherlock G."/>
            <person name="Sophianopoulou V."/>
            <person name="Squina F.M."/>
            <person name="Sun H."/>
            <person name="Susca A."/>
            <person name="Todd R.B."/>
            <person name="Tsang A."/>
            <person name="Unkles S.E."/>
            <person name="van de Wiele N."/>
            <person name="van Rossen-Uffink D."/>
            <person name="Oliveira J.V."/>
            <person name="Vesth T.C."/>
            <person name="Visser J."/>
            <person name="Yu J.-H."/>
            <person name="Zhou M."/>
            <person name="Andersen M.R."/>
            <person name="Archer D.B."/>
            <person name="Baker S.E."/>
            <person name="Benoit I."/>
            <person name="Brakhage A.A."/>
            <person name="Braus G.H."/>
            <person name="Fischer R."/>
            <person name="Frisvad J.C."/>
            <person name="Goldman G.H."/>
            <person name="Houbraken J."/>
            <person name="Oakley B."/>
            <person name="Pocsi I."/>
            <person name="Scazzocchio C."/>
            <person name="Seiboth B."/>
            <person name="vanKuyk P.A."/>
            <person name="Wortman J."/>
            <person name="Dyer P.S."/>
            <person name="Grigoriev I.V."/>
        </authorList>
    </citation>
    <scope>NUCLEOTIDE SEQUENCE [LARGE SCALE GENOMIC DNA]</scope>
    <source>
        <strain evidence="3">CBS 506.65</strain>
    </source>
</reference>
<dbReference type="InterPro" id="IPR046341">
    <property type="entry name" value="SET_dom_sf"/>
</dbReference>
<dbReference type="PANTHER" id="PTHR13271:SF137">
    <property type="entry name" value="SET DOMAIN-CONTAINING PROTEIN"/>
    <property type="match status" value="1"/>
</dbReference>
<dbReference type="SUPFAM" id="SSF82199">
    <property type="entry name" value="SET domain"/>
    <property type="match status" value="1"/>
</dbReference>
<dbReference type="GeneID" id="34607556"/>
<proteinExistence type="predicted"/>
<dbReference type="InterPro" id="IPR001214">
    <property type="entry name" value="SET_dom"/>
</dbReference>
<dbReference type="RefSeq" id="XP_022585127.1">
    <property type="nucleotide sequence ID" value="XM_022721091.1"/>
</dbReference>
<dbReference type="Pfam" id="PF00856">
    <property type="entry name" value="SET"/>
    <property type="match status" value="1"/>
</dbReference>
<accession>A0A1L9SU51</accession>
<dbReference type="PROSITE" id="PS50280">
    <property type="entry name" value="SET"/>
    <property type="match status" value="1"/>
</dbReference>
<gene>
    <name evidence="2" type="ORF">ASPZODRAFT_11482</name>
</gene>
<dbReference type="PANTHER" id="PTHR13271">
    <property type="entry name" value="UNCHARACTERIZED PUTATIVE METHYLTRANSFERASE"/>
    <property type="match status" value="1"/>
</dbReference>
<sequence>MDFPPDDKHLSFMQWALSVGVTIEGIAPARIPGRRLGMIATRMIEEGEVILTVPLAEMLTVDSIPASFVARFPDGTPVHAILAAFLMYGDAHILTKWTAWYTVWPSRDEFEECMPILWTDSSQSKSSLQSILPPSVSGRWNSLRKKRGWDTHPYETRYQNLLGQQEERLERCWKVIGSVFPEADWDAFSYYWLIVNTRSFYYVMPGMNPPEDWNDALALVPFADYFNHDDDADCEVLFDGKQYTFKAMRRFDEGEEIYMSYGAHSNDFLFVEYGFYLEHNESDAVYLDDIIFKDLTLSEKKELDAHDYYGNYQITSTGPCPRTAAAASIKYMKQKEWREYVLGSNEEGGHDPDRSATIIRGWVEVYLKECNTTIGIIEEMLAKEKSPPSTESNEDQHERMATVLRRWVQIKSLCEAALRSSGSSGESQDSE</sequence>